<comment type="caution">
    <text evidence="1">The sequence shown here is derived from an EMBL/GenBank/DDBJ whole genome shotgun (WGS) entry which is preliminary data.</text>
</comment>
<gene>
    <name evidence="1" type="ORF">OWV82_019075</name>
</gene>
<sequence length="1071" mass="120610">MFTARSFSSSPGNYSNSFSLQTLLKRGFTPTLDSINQFLLFLSRNRRFNSVFQVFSQMKSNQIEGNSETHSIFTWALLKLDKFDEAHHFMNTQMANTSFSPKSRFFDSLVRGFCIKRKDPEKALLVLKDCLMNHGILPSSFTFCLLIYKFSSQGNMSRAVEVLELMTGENVEYPFNNFVCSSVIAGFCKIGKPELAVGFFENAVSLGALKPNTVSYTALVSALCMLGRIHEVYDLFTRMENEGLKFDVVFYSSWICGYFTEGRLLEAFRKHREMVDRGIKPDTVSYTILIDGLSKEGNVEKAVGILNKMIKDGLKPNLVTYTAIILGFCKKGKLEEAFTVFKKVEDLGVVVDEFIYATLIDGVCRRGDLDCAFRLLEEMEKKGIKPSVITYNTVINGLCKVGRTSKAYEVSKGILGDVVTYSTLLHGYIEEDNVKGILETKQRLEEAGIQMDVVMCNILIKALFMVGALEDAHALYQSMSEMNLVADSVTYSTMVDGYCKVDKIEDALEIFDEFRATSTSSVACYNCIINGLCKKGMVDMATELFIELNEKGLGLDAGIYKILIKETFAKEGVDGVLNLVYRIENLRSEIIDSICNYVVTFFCKKGLSEVASEVCMMMRKRGLVVTNKSYYSILKGLTNDGKKWLIGPLMNMFVKENGLLEPMVIKIVVHYLCLNDVTNALWFIKKMKGNSSTVSVPVSVFRKLTKDGRVLDAYKLVMGAEDNLPYMDVVHYSTMIAGLCRDGHVNKALNLCAFVRNKGVAVNIVTCNSVINSLCRQGCLVEAFRLFDSLERVGIAASEVTYAILIDNLCKEGLLQDAKQLLERMVLKDFKPNTRVYNLFIDGYCRFGQMEEALKFLHDLEIKCLNPDEFTISAVINGFCRKGDMEGALEFFFEFKRKDVSPNFLGFLYLIKGLCTKGRMEEARSILREMLQSKSTVELINRVDVEVESESVLNFLVLLCEQGSILEAVTLLNEIGSIFFPARRDSTDRGWGTPNKFHECEYLNAVASRSTLTNEQTDLKLVEDYYNVEKRSQVHDFDFCYSIIASLCSKGELQKASKVMEDMLSSLSRDS</sequence>
<reference evidence="1 2" key="1">
    <citation type="journal article" date="2023" name="Science">
        <title>Complex scaffold remodeling in plant triterpene biosynthesis.</title>
        <authorList>
            <person name="De La Pena R."/>
            <person name="Hodgson H."/>
            <person name="Liu J.C."/>
            <person name="Stephenson M.J."/>
            <person name="Martin A.C."/>
            <person name="Owen C."/>
            <person name="Harkess A."/>
            <person name="Leebens-Mack J."/>
            <person name="Jimenez L.E."/>
            <person name="Osbourn A."/>
            <person name="Sattely E.S."/>
        </authorList>
    </citation>
    <scope>NUCLEOTIDE SEQUENCE [LARGE SCALE GENOMIC DNA]</scope>
    <source>
        <strain evidence="2">cv. JPN11</strain>
        <tissue evidence="1">Leaf</tissue>
    </source>
</reference>
<keyword evidence="2" id="KW-1185">Reference proteome</keyword>
<protein>
    <submittedName>
        <fullName evidence="1">Pentatricopeptide repeat-containing protein</fullName>
    </submittedName>
</protein>
<organism evidence="1 2">
    <name type="scientific">Melia azedarach</name>
    <name type="common">Chinaberry tree</name>
    <dbReference type="NCBI Taxonomy" id="155640"/>
    <lineage>
        <taxon>Eukaryota</taxon>
        <taxon>Viridiplantae</taxon>
        <taxon>Streptophyta</taxon>
        <taxon>Embryophyta</taxon>
        <taxon>Tracheophyta</taxon>
        <taxon>Spermatophyta</taxon>
        <taxon>Magnoliopsida</taxon>
        <taxon>eudicotyledons</taxon>
        <taxon>Gunneridae</taxon>
        <taxon>Pentapetalae</taxon>
        <taxon>rosids</taxon>
        <taxon>malvids</taxon>
        <taxon>Sapindales</taxon>
        <taxon>Meliaceae</taxon>
        <taxon>Melia</taxon>
    </lineage>
</organism>
<proteinExistence type="predicted"/>
<evidence type="ECO:0000313" key="1">
    <source>
        <dbReference type="EMBL" id="KAJ4709258.1"/>
    </source>
</evidence>
<name>A0ACC1XDI8_MELAZ</name>
<dbReference type="EMBL" id="CM051403">
    <property type="protein sequence ID" value="KAJ4709258.1"/>
    <property type="molecule type" value="Genomic_DNA"/>
</dbReference>
<accession>A0ACC1XDI8</accession>
<evidence type="ECO:0000313" key="2">
    <source>
        <dbReference type="Proteomes" id="UP001164539"/>
    </source>
</evidence>
<dbReference type="Proteomes" id="UP001164539">
    <property type="component" value="Chromosome 10"/>
</dbReference>